<dbReference type="PANTHER" id="PTHR31973">
    <property type="entry name" value="POLYPROTEIN, PUTATIVE-RELATED"/>
    <property type="match status" value="1"/>
</dbReference>
<protein>
    <submittedName>
        <fullName evidence="8">Uncharacterized protein LOC108830057</fullName>
    </submittedName>
</protein>
<reference evidence="7" key="1">
    <citation type="journal article" date="2019" name="Database">
        <title>The radish genome database (RadishGD): an integrated information resource for radish genomics.</title>
        <authorList>
            <person name="Yu H.J."/>
            <person name="Baek S."/>
            <person name="Lee Y.J."/>
            <person name="Cho A."/>
            <person name="Mun J.H."/>
        </authorList>
    </citation>
    <scope>NUCLEOTIDE SEQUENCE [LARGE SCALE GENOMIC DNA]</scope>
    <source>
        <strain evidence="7">cv. WK10039</strain>
    </source>
</reference>
<dbReference type="PANTHER" id="PTHR31973:SF187">
    <property type="entry name" value="MUTATOR TRANSPOSASE MUDRA PROTEIN"/>
    <property type="match status" value="1"/>
</dbReference>
<organism evidence="7 8">
    <name type="scientific">Raphanus sativus</name>
    <name type="common">Radish</name>
    <name type="synonym">Raphanus raphanistrum var. sativus</name>
    <dbReference type="NCBI Taxonomy" id="3726"/>
    <lineage>
        <taxon>Eukaryota</taxon>
        <taxon>Viridiplantae</taxon>
        <taxon>Streptophyta</taxon>
        <taxon>Embryophyta</taxon>
        <taxon>Tracheophyta</taxon>
        <taxon>Spermatophyta</taxon>
        <taxon>Magnoliopsida</taxon>
        <taxon>eudicotyledons</taxon>
        <taxon>Gunneridae</taxon>
        <taxon>Pentapetalae</taxon>
        <taxon>rosids</taxon>
        <taxon>malvids</taxon>
        <taxon>Brassicales</taxon>
        <taxon>Brassicaceae</taxon>
        <taxon>Brassiceae</taxon>
        <taxon>Raphanus</taxon>
    </lineage>
</organism>
<dbReference type="OrthoDB" id="1101158at2759"/>
<feature type="region of interest" description="Disordered" evidence="5">
    <location>
        <begin position="447"/>
        <end position="466"/>
    </location>
</feature>
<accession>A0A9W3DK66</accession>
<dbReference type="Pfam" id="PF04434">
    <property type="entry name" value="SWIM"/>
    <property type="match status" value="1"/>
</dbReference>
<sequence length="484" mass="54508">MDTHRLYKWCATSKVLAHIYRSKYGDSTAAPKAIQLQQLVLEDLRVSASYMKCHRAKGIAIDMTHGNDSYLNIADYFERLKATNPGTITCVETEVDENGDTCFRYAFLAFGASIQGFRRLRPALIIDGTHLSGKYKGVLLTASGQDGNFQVFSLAFALVDGETEEAWTWFLTKVERIIADSNTLTIISDRHVSIVKAISQTFPKAHHGACIVHIMRNVVSRYKSKGLAKMVCEAAFQFRRSDFDKKFDRIKITNAACFKYLEDIGTAKWTRTYFQGNRFYLMTSNIAEQLNNAISKFRASPIVEMFIFIQRMLTRWFSARMTKSAKHRGICTPEVDKVIQTHIKLTKGSKINPSKDWSFSVRGLFGHGNTVHLDTKCCICQVFQKLKIPCGHALLAADSVGLPYNQLVGDYYKTQHWVHTYAGVIYPEVDPGEIAIPPAIADLTIYPPKTRRPSGRPRDGRIPSTGEIPAMSLLDSEFTTVQLI</sequence>
<dbReference type="RefSeq" id="XP_056864088.1">
    <property type="nucleotide sequence ID" value="XM_057008108.1"/>
</dbReference>
<proteinExistence type="predicted"/>
<dbReference type="GO" id="GO:0008270">
    <property type="term" value="F:zinc ion binding"/>
    <property type="evidence" value="ECO:0007669"/>
    <property type="project" value="UniProtKB-KW"/>
</dbReference>
<dbReference type="SMART" id="SM00575">
    <property type="entry name" value="ZnF_PMZ"/>
    <property type="match status" value="1"/>
</dbReference>
<keyword evidence="2 4" id="KW-0863">Zinc-finger</keyword>
<dbReference type="AlphaFoldDB" id="A0A9W3DK66"/>
<evidence type="ECO:0000256" key="1">
    <source>
        <dbReference type="ARBA" id="ARBA00022723"/>
    </source>
</evidence>
<dbReference type="Pfam" id="PF10551">
    <property type="entry name" value="MULE"/>
    <property type="match status" value="1"/>
</dbReference>
<dbReference type="InterPro" id="IPR018289">
    <property type="entry name" value="MULE_transposase_dom"/>
</dbReference>
<evidence type="ECO:0000256" key="4">
    <source>
        <dbReference type="PROSITE-ProRule" id="PRU00325"/>
    </source>
</evidence>
<evidence type="ECO:0000256" key="3">
    <source>
        <dbReference type="ARBA" id="ARBA00022833"/>
    </source>
</evidence>
<name>A0A9W3DK66_RAPSA</name>
<evidence type="ECO:0000313" key="7">
    <source>
        <dbReference type="Proteomes" id="UP000504610"/>
    </source>
</evidence>
<dbReference type="InterPro" id="IPR007527">
    <property type="entry name" value="Znf_SWIM"/>
</dbReference>
<gene>
    <name evidence="8" type="primary">LOC108830057</name>
</gene>
<dbReference type="InterPro" id="IPR006564">
    <property type="entry name" value="Znf_PMZ"/>
</dbReference>
<evidence type="ECO:0000313" key="8">
    <source>
        <dbReference type="RefSeq" id="XP_056864088.1"/>
    </source>
</evidence>
<keyword evidence="1" id="KW-0479">Metal-binding</keyword>
<evidence type="ECO:0000256" key="2">
    <source>
        <dbReference type="ARBA" id="ARBA00022771"/>
    </source>
</evidence>
<feature type="domain" description="SWIM-type" evidence="6">
    <location>
        <begin position="369"/>
        <end position="401"/>
    </location>
</feature>
<evidence type="ECO:0000256" key="5">
    <source>
        <dbReference type="SAM" id="MobiDB-lite"/>
    </source>
</evidence>
<keyword evidence="3" id="KW-0862">Zinc</keyword>
<dbReference type="KEGG" id="rsz:108830057"/>
<reference evidence="8" key="2">
    <citation type="submission" date="2025-08" db="UniProtKB">
        <authorList>
            <consortium name="RefSeq"/>
        </authorList>
    </citation>
    <scope>IDENTIFICATION</scope>
    <source>
        <tissue evidence="8">Leaf</tissue>
    </source>
</reference>
<dbReference type="GeneID" id="108830057"/>
<dbReference type="PROSITE" id="PS50966">
    <property type="entry name" value="ZF_SWIM"/>
    <property type="match status" value="1"/>
</dbReference>
<dbReference type="Proteomes" id="UP000504610">
    <property type="component" value="Chromosome 4"/>
</dbReference>
<evidence type="ECO:0000259" key="6">
    <source>
        <dbReference type="PROSITE" id="PS50966"/>
    </source>
</evidence>
<keyword evidence="7" id="KW-1185">Reference proteome</keyword>